<dbReference type="InterPro" id="IPR036514">
    <property type="entry name" value="SGNH_hydro_sf"/>
</dbReference>
<evidence type="ECO:0000313" key="2">
    <source>
        <dbReference type="EMBL" id="MBY4636534.1"/>
    </source>
</evidence>
<dbReference type="InterPro" id="IPR013830">
    <property type="entry name" value="SGNH_hydro"/>
</dbReference>
<dbReference type="PANTHER" id="PTHR30383">
    <property type="entry name" value="THIOESTERASE 1/PROTEASE 1/LYSOPHOSPHOLIPASE L1"/>
    <property type="match status" value="1"/>
</dbReference>
<dbReference type="SUPFAM" id="SSF52266">
    <property type="entry name" value="SGNH hydrolase"/>
    <property type="match status" value="1"/>
</dbReference>
<accession>A0ABS7MC27</accession>
<evidence type="ECO:0000313" key="3">
    <source>
        <dbReference type="Proteomes" id="UP001166571"/>
    </source>
</evidence>
<proteinExistence type="predicted"/>
<dbReference type="InterPro" id="IPR051532">
    <property type="entry name" value="Ester_Hydrolysis_Enzymes"/>
</dbReference>
<keyword evidence="3" id="KW-1185">Reference proteome</keyword>
<dbReference type="RefSeq" id="WP_222135979.1">
    <property type="nucleotide sequence ID" value="NZ_JAILXK010000001.1"/>
</dbReference>
<gene>
    <name evidence="2" type="ORF">K5P26_05195</name>
</gene>
<name>A0ABS7MC27_9SPHN</name>
<organism evidence="2 3">
    <name type="scientific">Sphingopyxis jiangsuensis</name>
    <dbReference type="NCBI Taxonomy" id="2871171"/>
    <lineage>
        <taxon>Bacteria</taxon>
        <taxon>Pseudomonadati</taxon>
        <taxon>Pseudomonadota</taxon>
        <taxon>Alphaproteobacteria</taxon>
        <taxon>Sphingomonadales</taxon>
        <taxon>Sphingomonadaceae</taxon>
        <taxon>Sphingopyxis</taxon>
    </lineage>
</organism>
<comment type="caution">
    <text evidence="2">The sequence shown here is derived from an EMBL/GenBank/DDBJ whole genome shotgun (WGS) entry which is preliminary data.</text>
</comment>
<feature type="domain" description="SGNH hydrolase-type esterase" evidence="1">
    <location>
        <begin position="73"/>
        <end position="209"/>
    </location>
</feature>
<dbReference type="PANTHER" id="PTHR30383:SF5">
    <property type="entry name" value="SGNH HYDROLASE-TYPE ESTERASE DOMAIN-CONTAINING PROTEIN"/>
    <property type="match status" value="1"/>
</dbReference>
<reference evidence="2" key="1">
    <citation type="submission" date="2021-08" db="EMBL/GenBank/DDBJ databases">
        <title>Sphingopyxis panaciterrulae sp. nov., isolated from the surface water of the Yellow Sea.</title>
        <authorList>
            <person name="Gao Z."/>
            <person name="Zhang D."/>
            <person name="Zhang A."/>
        </authorList>
    </citation>
    <scope>NUCLEOTIDE SEQUENCE</scope>
    <source>
        <strain evidence="2">XHP0097</strain>
    </source>
</reference>
<protein>
    <recommendedName>
        <fullName evidence="1">SGNH hydrolase-type esterase domain-containing protein</fullName>
    </recommendedName>
</protein>
<dbReference type="Gene3D" id="3.40.50.1110">
    <property type="entry name" value="SGNH hydrolase"/>
    <property type="match status" value="1"/>
</dbReference>
<evidence type="ECO:0000259" key="1">
    <source>
        <dbReference type="Pfam" id="PF13472"/>
    </source>
</evidence>
<dbReference type="Proteomes" id="UP001166571">
    <property type="component" value="Unassembled WGS sequence"/>
</dbReference>
<sequence>MKRIIAISLSFLAACLHPQEALVAQEAPFGEEIHVFNVEDEVYPPQGCETLFVGSSSFRFWFGMKDDFRKLRILERGFGGAQISDINYRFDQVVGRYRPQRIAFYAGENDIDAGNSPDAVFAEFTKFMESKTAALGPTPVFYVSAKPSLARWNQNASQSELNHMIEQMAKERDDLVYVDIVSAMLKDGKPDPALFISDGLHMKSSGYKLWRERIGSAFRRAKTSRAQGC</sequence>
<dbReference type="Pfam" id="PF13472">
    <property type="entry name" value="Lipase_GDSL_2"/>
    <property type="match status" value="1"/>
</dbReference>
<dbReference type="EMBL" id="JAILXK010000001">
    <property type="protein sequence ID" value="MBY4636534.1"/>
    <property type="molecule type" value="Genomic_DNA"/>
</dbReference>
<dbReference type="PROSITE" id="PS51257">
    <property type="entry name" value="PROKAR_LIPOPROTEIN"/>
    <property type="match status" value="1"/>
</dbReference>